<dbReference type="AlphaFoldDB" id="A0A2M7S626"/>
<dbReference type="PANTHER" id="PTHR12110:SF21">
    <property type="entry name" value="XYLOSE ISOMERASE-LIKE TIM BARREL DOMAIN-CONTAINING PROTEIN"/>
    <property type="match status" value="1"/>
</dbReference>
<evidence type="ECO:0000259" key="1">
    <source>
        <dbReference type="Pfam" id="PF01261"/>
    </source>
</evidence>
<dbReference type="Proteomes" id="UP000229307">
    <property type="component" value="Unassembled WGS sequence"/>
</dbReference>
<dbReference type="SUPFAM" id="SSF51658">
    <property type="entry name" value="Xylose isomerase-like"/>
    <property type="match status" value="1"/>
</dbReference>
<name>A0A2M7S626_9BACT</name>
<dbReference type="InterPro" id="IPR036237">
    <property type="entry name" value="Xyl_isomerase-like_sf"/>
</dbReference>
<sequence>MRLGGPLFVEYSNPEGWVAAVMKYHGYSAAFCPLGTDQLKNTSLVRNYEEAAKKADIVIAEMGAWSNPMSPDEKIRSEALKKCKESLALADEIGARCCVNIAGSRGQKWDGPCQEDLTDQTFEMIVDTVRGIIDDVKPRRAFYALETMQWMYPDSAECYIKLIRAIGRKQFGVHMDPVNLICSPQRYFGNAAVIRDCFKKLGPYIRSCHGKDIMLADRSTVHLDEVRPGTGGLDYGVFLQELAKLHPDTPLMLEHLAKEEEYAQAAEYVRSVAVQKSVKII</sequence>
<proteinExistence type="predicted"/>
<dbReference type="InterPro" id="IPR050312">
    <property type="entry name" value="IolE/XylAMocC-like"/>
</dbReference>
<dbReference type="PANTHER" id="PTHR12110">
    <property type="entry name" value="HYDROXYPYRUVATE ISOMERASE"/>
    <property type="match status" value="1"/>
</dbReference>
<feature type="domain" description="Xylose isomerase-like TIM barrel" evidence="1">
    <location>
        <begin position="45"/>
        <end position="271"/>
    </location>
</feature>
<reference evidence="3" key="1">
    <citation type="submission" date="2017-09" db="EMBL/GenBank/DDBJ databases">
        <title>Depth-based differentiation of microbial function through sediment-hosted aquifers and enrichment of novel symbionts in the deep terrestrial subsurface.</title>
        <authorList>
            <person name="Probst A.J."/>
            <person name="Ladd B."/>
            <person name="Jarett J.K."/>
            <person name="Geller-Mcgrath D.E."/>
            <person name="Sieber C.M.K."/>
            <person name="Emerson J.B."/>
            <person name="Anantharaman K."/>
            <person name="Thomas B.C."/>
            <person name="Malmstrom R."/>
            <person name="Stieglmeier M."/>
            <person name="Klingl A."/>
            <person name="Woyke T."/>
            <person name="Ryan C.M."/>
            <person name="Banfield J.F."/>
        </authorList>
    </citation>
    <scope>NUCLEOTIDE SEQUENCE [LARGE SCALE GENOMIC DNA]</scope>
</reference>
<comment type="caution">
    <text evidence="2">The sequence shown here is derived from an EMBL/GenBank/DDBJ whole genome shotgun (WGS) entry which is preliminary data.</text>
</comment>
<evidence type="ECO:0000313" key="3">
    <source>
        <dbReference type="Proteomes" id="UP000229307"/>
    </source>
</evidence>
<keyword evidence="2" id="KW-0413">Isomerase</keyword>
<accession>A0A2M7S626</accession>
<organism evidence="2 3">
    <name type="scientific">Candidatus Desantisbacteria bacterium CG_4_10_14_0_8_um_filter_48_22</name>
    <dbReference type="NCBI Taxonomy" id="1974543"/>
    <lineage>
        <taxon>Bacteria</taxon>
        <taxon>Candidatus Desantisiibacteriota</taxon>
    </lineage>
</organism>
<dbReference type="InterPro" id="IPR013022">
    <property type="entry name" value="Xyl_isomerase-like_TIM-brl"/>
</dbReference>
<dbReference type="EMBL" id="PFMR01000287">
    <property type="protein sequence ID" value="PIZ14995.1"/>
    <property type="molecule type" value="Genomic_DNA"/>
</dbReference>
<gene>
    <name evidence="2" type="ORF">COY52_10580</name>
</gene>
<protein>
    <submittedName>
        <fullName evidence="2">Xylose isomerase</fullName>
    </submittedName>
</protein>
<dbReference type="GO" id="GO:0016853">
    <property type="term" value="F:isomerase activity"/>
    <property type="evidence" value="ECO:0007669"/>
    <property type="project" value="UniProtKB-KW"/>
</dbReference>
<dbReference type="Gene3D" id="3.20.20.150">
    <property type="entry name" value="Divalent-metal-dependent TIM barrel enzymes"/>
    <property type="match status" value="1"/>
</dbReference>
<evidence type="ECO:0000313" key="2">
    <source>
        <dbReference type="EMBL" id="PIZ14995.1"/>
    </source>
</evidence>
<dbReference type="Pfam" id="PF01261">
    <property type="entry name" value="AP_endonuc_2"/>
    <property type="match status" value="1"/>
</dbReference>